<dbReference type="GO" id="GO:0071949">
    <property type="term" value="F:FAD binding"/>
    <property type="evidence" value="ECO:0007669"/>
    <property type="project" value="InterPro"/>
</dbReference>
<keyword evidence="1" id="KW-0560">Oxidoreductase</keyword>
<proteinExistence type="inferred from homology"/>
<keyword evidence="7" id="KW-1185">Reference proteome</keyword>
<reference evidence="5" key="1">
    <citation type="submission" date="2018-01" db="EMBL/GenBank/DDBJ databases">
        <authorList>
            <person name="Mao J.F."/>
        </authorList>
    </citation>
    <scope>NUCLEOTIDE SEQUENCE</scope>
    <source>
        <strain evidence="5">Huo1</strain>
        <tissue evidence="5">Leaf</tissue>
    </source>
</reference>
<name>A0A8X8ZKA7_SALSN</name>
<dbReference type="InterPro" id="IPR044560">
    <property type="entry name" value="MOase"/>
</dbReference>
<accession>A0A8X8ZKA7</accession>
<dbReference type="SUPFAM" id="SSF51905">
    <property type="entry name" value="FAD/NAD(P)-binding domain"/>
    <property type="match status" value="1"/>
</dbReference>
<evidence type="ECO:0000256" key="2">
    <source>
        <dbReference type="ARBA" id="ARBA00023033"/>
    </source>
</evidence>
<evidence type="ECO:0000313" key="7">
    <source>
        <dbReference type="Proteomes" id="UP000298416"/>
    </source>
</evidence>
<feature type="domain" description="FAD-binding" evidence="4">
    <location>
        <begin position="284"/>
        <end position="330"/>
    </location>
</feature>
<dbReference type="PANTHER" id="PTHR45934:SF28">
    <property type="entry name" value="OS03G0153100 PROTEIN"/>
    <property type="match status" value="1"/>
</dbReference>
<dbReference type="GO" id="GO:0004497">
    <property type="term" value="F:monooxygenase activity"/>
    <property type="evidence" value="ECO:0007669"/>
    <property type="project" value="UniProtKB-KW"/>
</dbReference>
<feature type="domain" description="FAD-binding" evidence="4">
    <location>
        <begin position="10"/>
        <end position="80"/>
    </location>
</feature>
<dbReference type="InterPro" id="IPR002938">
    <property type="entry name" value="FAD-bd"/>
</dbReference>
<protein>
    <recommendedName>
        <fullName evidence="4">FAD-binding domain-containing protein</fullName>
    </recommendedName>
</protein>
<dbReference type="PRINTS" id="PR00420">
    <property type="entry name" value="RNGMNOXGNASE"/>
</dbReference>
<evidence type="ECO:0000256" key="1">
    <source>
        <dbReference type="ARBA" id="ARBA00023002"/>
    </source>
</evidence>
<evidence type="ECO:0000256" key="3">
    <source>
        <dbReference type="ARBA" id="ARBA00024018"/>
    </source>
</evidence>
<evidence type="ECO:0000259" key="4">
    <source>
        <dbReference type="Pfam" id="PF01494"/>
    </source>
</evidence>
<evidence type="ECO:0000313" key="6">
    <source>
        <dbReference type="EMBL" id="KAG6408104.1"/>
    </source>
</evidence>
<organism evidence="5">
    <name type="scientific">Salvia splendens</name>
    <name type="common">Scarlet sage</name>
    <dbReference type="NCBI Taxonomy" id="180675"/>
    <lineage>
        <taxon>Eukaryota</taxon>
        <taxon>Viridiplantae</taxon>
        <taxon>Streptophyta</taxon>
        <taxon>Embryophyta</taxon>
        <taxon>Tracheophyta</taxon>
        <taxon>Spermatophyta</taxon>
        <taxon>Magnoliopsida</taxon>
        <taxon>eudicotyledons</taxon>
        <taxon>Gunneridae</taxon>
        <taxon>Pentapetalae</taxon>
        <taxon>asterids</taxon>
        <taxon>lamiids</taxon>
        <taxon>Lamiales</taxon>
        <taxon>Lamiaceae</taxon>
        <taxon>Nepetoideae</taxon>
        <taxon>Mentheae</taxon>
        <taxon>Salviinae</taxon>
        <taxon>Salvia</taxon>
        <taxon>Salvia subgen. Calosphace</taxon>
        <taxon>core Calosphace</taxon>
    </lineage>
</organism>
<dbReference type="PANTHER" id="PTHR45934">
    <property type="entry name" value="FAD/NAD(P)-BINDING OXIDOREDUCTASE FAMILY PROTEIN"/>
    <property type="match status" value="1"/>
</dbReference>
<dbReference type="Pfam" id="PF01494">
    <property type="entry name" value="FAD_binding_3"/>
    <property type="match status" value="2"/>
</dbReference>
<sequence>MEVEGRIEEQDILIVGGGIAGLTTALGLHRLGIRSLVLESSDELRSTGFALTMWTNAWIALDALGIGDAMRAKSLPIQGCVKRTDLLELLERELPRESVRYSSKIVNIQESGNFKLVHLAHGSVYRAKALLGCDGVNSMVAKWMGLKSPISAGRAAIRGYVVYPEGHGFEPKLYAYFGGGVRLGFAPCDDKGVYWFCTFTPSLFKCESLISSNLCLFINSWFGFGTDDESERDPVKMKQFVMSKISTAHNHVLDVVERTELDSVSLAHLKFRSPWDILFGNIVKKGVCVLGDALHPMTPDLGQGACSAIEDSVVLARCLGEALSEVGDEEDYVKMEKGLDWFGRERRWRSFSLVSTAYVVGILQETDNRFVSFFRKMFLSKFTVEPFVRMADFDCGNLHLTST</sequence>
<dbReference type="AlphaFoldDB" id="A0A8X8ZKA7"/>
<keyword evidence="2" id="KW-0503">Monooxygenase</keyword>
<comment type="similarity">
    <text evidence="3">Belongs to the 3-hydroxybenzoate 6-hydroxylase family.</text>
</comment>
<dbReference type="Proteomes" id="UP000298416">
    <property type="component" value="Unassembled WGS sequence"/>
</dbReference>
<dbReference type="Gene3D" id="3.50.50.60">
    <property type="entry name" value="FAD/NAD(P)-binding domain"/>
    <property type="match status" value="1"/>
</dbReference>
<evidence type="ECO:0000313" key="5">
    <source>
        <dbReference type="EMBL" id="KAG6408102.1"/>
    </source>
</evidence>
<dbReference type="EMBL" id="PNBA02000011">
    <property type="protein sequence ID" value="KAG6408104.1"/>
    <property type="molecule type" value="Genomic_DNA"/>
</dbReference>
<dbReference type="InterPro" id="IPR036188">
    <property type="entry name" value="FAD/NAD-bd_sf"/>
</dbReference>
<gene>
    <name evidence="5" type="ORF">SASPL_131105</name>
    <name evidence="6" type="ORF">SASPL_131107</name>
</gene>
<dbReference type="EMBL" id="PNBA02000011">
    <property type="protein sequence ID" value="KAG6408102.1"/>
    <property type="molecule type" value="Genomic_DNA"/>
</dbReference>
<reference evidence="5" key="2">
    <citation type="submission" date="2020-08" db="EMBL/GenBank/DDBJ databases">
        <title>Plant Genome Project.</title>
        <authorList>
            <person name="Zhang R.-G."/>
        </authorList>
    </citation>
    <scope>NUCLEOTIDE SEQUENCE</scope>
    <source>
        <strain evidence="5">Huo1</strain>
        <tissue evidence="5">Leaf</tissue>
    </source>
</reference>
<comment type="caution">
    <text evidence="5">The sequence shown here is derived from an EMBL/GenBank/DDBJ whole genome shotgun (WGS) entry which is preliminary data.</text>
</comment>